<evidence type="ECO:0000256" key="2">
    <source>
        <dbReference type="ARBA" id="ARBA00022692"/>
    </source>
</evidence>
<dbReference type="SUPFAM" id="SSF49899">
    <property type="entry name" value="Concanavalin A-like lectins/glucanases"/>
    <property type="match status" value="1"/>
</dbReference>
<evidence type="ECO:0000256" key="4">
    <source>
        <dbReference type="ARBA" id="ARBA00022989"/>
    </source>
</evidence>
<proteinExistence type="predicted"/>
<feature type="transmembrane region" description="Helical" evidence="7">
    <location>
        <begin position="396"/>
        <end position="417"/>
    </location>
</feature>
<keyword evidence="11" id="KW-1185">Reference proteome</keyword>
<accession>A0A1J4JCD2</accession>
<gene>
    <name evidence="10" type="ORF">TRFO_36956</name>
</gene>
<keyword evidence="4 7" id="KW-1133">Transmembrane helix</keyword>
<organism evidence="10 11">
    <name type="scientific">Tritrichomonas foetus</name>
    <dbReference type="NCBI Taxonomy" id="1144522"/>
    <lineage>
        <taxon>Eukaryota</taxon>
        <taxon>Metamonada</taxon>
        <taxon>Parabasalia</taxon>
        <taxon>Tritrichomonadida</taxon>
        <taxon>Tritrichomonadidae</taxon>
        <taxon>Tritrichomonas</taxon>
    </lineage>
</organism>
<keyword evidence="2 7" id="KW-0812">Transmembrane</keyword>
<dbReference type="Pfam" id="PF03388">
    <property type="entry name" value="Lectin_leg-like"/>
    <property type="match status" value="1"/>
</dbReference>
<feature type="signal peptide" evidence="8">
    <location>
        <begin position="1"/>
        <end position="16"/>
    </location>
</feature>
<evidence type="ECO:0000313" key="10">
    <source>
        <dbReference type="EMBL" id="OHS96800.1"/>
    </source>
</evidence>
<dbReference type="GO" id="GO:0005793">
    <property type="term" value="C:endoplasmic reticulum-Golgi intermediate compartment"/>
    <property type="evidence" value="ECO:0007669"/>
    <property type="project" value="TreeGrafter"/>
</dbReference>
<dbReference type="GO" id="GO:0030134">
    <property type="term" value="C:COPII-coated ER to Golgi transport vesicle"/>
    <property type="evidence" value="ECO:0007669"/>
    <property type="project" value="TreeGrafter"/>
</dbReference>
<dbReference type="GeneID" id="94845850"/>
<evidence type="ECO:0000256" key="5">
    <source>
        <dbReference type="ARBA" id="ARBA00023136"/>
    </source>
</evidence>
<dbReference type="RefSeq" id="XP_068349937.1">
    <property type="nucleotide sequence ID" value="XM_068511146.1"/>
</dbReference>
<dbReference type="InterPro" id="IPR013320">
    <property type="entry name" value="ConA-like_dom_sf"/>
</dbReference>
<dbReference type="CDD" id="cd07308">
    <property type="entry name" value="lectin_leg-like"/>
    <property type="match status" value="1"/>
</dbReference>
<evidence type="ECO:0000256" key="6">
    <source>
        <dbReference type="SAM" id="Coils"/>
    </source>
</evidence>
<feature type="chain" id="PRO_5012272456" evidence="8">
    <location>
        <begin position="17"/>
        <end position="426"/>
    </location>
</feature>
<name>A0A1J4JCD2_9EUKA</name>
<evidence type="ECO:0000256" key="1">
    <source>
        <dbReference type="ARBA" id="ARBA00004479"/>
    </source>
</evidence>
<dbReference type="GO" id="GO:0006888">
    <property type="term" value="P:endoplasmic reticulum to Golgi vesicle-mediated transport"/>
    <property type="evidence" value="ECO:0007669"/>
    <property type="project" value="TreeGrafter"/>
</dbReference>
<feature type="domain" description="L-type lectin-like" evidence="9">
    <location>
        <begin position="10"/>
        <end position="215"/>
    </location>
</feature>
<keyword evidence="5 7" id="KW-0472">Membrane</keyword>
<comment type="subcellular location">
    <subcellularLocation>
        <location evidence="1">Membrane</location>
        <topology evidence="1">Single-pass type I membrane protein</topology>
    </subcellularLocation>
</comment>
<dbReference type="GO" id="GO:0005537">
    <property type="term" value="F:D-mannose binding"/>
    <property type="evidence" value="ECO:0007669"/>
    <property type="project" value="TreeGrafter"/>
</dbReference>
<dbReference type="PANTHER" id="PTHR12223:SF28">
    <property type="entry name" value="LECTIN, MANNOSE BINDING 1 LIKE"/>
    <property type="match status" value="1"/>
</dbReference>
<dbReference type="Gene3D" id="2.60.120.200">
    <property type="match status" value="1"/>
</dbReference>
<evidence type="ECO:0000313" key="11">
    <source>
        <dbReference type="Proteomes" id="UP000179807"/>
    </source>
</evidence>
<dbReference type="GO" id="GO:0005789">
    <property type="term" value="C:endoplasmic reticulum membrane"/>
    <property type="evidence" value="ECO:0007669"/>
    <property type="project" value="TreeGrafter"/>
</dbReference>
<keyword evidence="3 8" id="KW-0732">Signal</keyword>
<sequence>MIFYSFLLFIGCSTSADLTPPFILNRNSTIGLWELSGAAQLIDQNDILLAPPIQFSHGGVWTNVEIPKHDFKINIKFQIQEGTGGGGLGFWLIQQFGDSGTLNGGPNVFNGISLLATVRNDGTELHFHLIQDEQKNKFSKDFLPMSEYSLQIDSKTNISLTIHVNDGNIIILVNDQEIIDDEILGNLNDKFLGITGQSEGLTSRIDLYSVEFLLDDDEKMDNSRKVKASFKKGRNGRISDDKKLLHFIPEFEYALRNPLFVATIEEIDKVHDKFDENLESSFSKVMSIIEESHFVSYEISSFKELNEFVSKTLLPYTQKWHKRTIKIVEDSSKMRNAISTTWEYTNGMIKSFNASIKQNTLKTKIKIIDLEDILENELETKENHENDFDDITKSPITMILLSVTCIELSAVLLLLIYMNCPKLKMK</sequence>
<comment type="caution">
    <text evidence="10">The sequence shown here is derived from an EMBL/GenBank/DDBJ whole genome shotgun (WGS) entry which is preliminary data.</text>
</comment>
<evidence type="ECO:0000259" key="9">
    <source>
        <dbReference type="PROSITE" id="PS51328"/>
    </source>
</evidence>
<dbReference type="InterPro" id="IPR005052">
    <property type="entry name" value="Lectin_leg"/>
</dbReference>
<dbReference type="PROSITE" id="PS51328">
    <property type="entry name" value="L_LECTIN_LIKE"/>
    <property type="match status" value="1"/>
</dbReference>
<dbReference type="Proteomes" id="UP000179807">
    <property type="component" value="Unassembled WGS sequence"/>
</dbReference>
<evidence type="ECO:0000256" key="7">
    <source>
        <dbReference type="SAM" id="Phobius"/>
    </source>
</evidence>
<dbReference type="EMBL" id="MLAK01001151">
    <property type="protein sequence ID" value="OHS96800.1"/>
    <property type="molecule type" value="Genomic_DNA"/>
</dbReference>
<dbReference type="InterPro" id="IPR051136">
    <property type="entry name" value="Intracellular_Lectin-GPT"/>
</dbReference>
<dbReference type="PANTHER" id="PTHR12223">
    <property type="entry name" value="VESICULAR MANNOSE-BINDING LECTIN"/>
    <property type="match status" value="1"/>
</dbReference>
<dbReference type="GO" id="GO:0000139">
    <property type="term" value="C:Golgi membrane"/>
    <property type="evidence" value="ECO:0007669"/>
    <property type="project" value="TreeGrafter"/>
</dbReference>
<dbReference type="AlphaFoldDB" id="A0A1J4JCD2"/>
<evidence type="ECO:0000256" key="8">
    <source>
        <dbReference type="SAM" id="SignalP"/>
    </source>
</evidence>
<keyword evidence="6" id="KW-0175">Coiled coil</keyword>
<feature type="coiled-coil region" evidence="6">
    <location>
        <begin position="367"/>
        <end position="394"/>
    </location>
</feature>
<protein>
    <submittedName>
        <fullName evidence="10">Legume-like lectin family protein</fullName>
    </submittedName>
</protein>
<reference evidence="10" key="1">
    <citation type="submission" date="2016-10" db="EMBL/GenBank/DDBJ databases">
        <authorList>
            <person name="Benchimol M."/>
            <person name="Almeida L.G."/>
            <person name="Vasconcelos A.T."/>
            <person name="Perreira-Neves A."/>
            <person name="Rosa I.A."/>
            <person name="Tasca T."/>
            <person name="Bogo M.R."/>
            <person name="de Souza W."/>
        </authorList>
    </citation>
    <scope>NUCLEOTIDE SEQUENCE [LARGE SCALE GENOMIC DNA]</scope>
    <source>
        <strain evidence="10">K</strain>
    </source>
</reference>
<evidence type="ECO:0000256" key="3">
    <source>
        <dbReference type="ARBA" id="ARBA00022729"/>
    </source>
</evidence>
<dbReference type="VEuPathDB" id="TrichDB:TRFO_36956"/>